<proteinExistence type="predicted"/>
<sequence>MPEHMTHLYALGFARERIQKYREEAEKAARLPANQKKNNRLKFDFLRKWSRKIMPETGTF</sequence>
<evidence type="ECO:0000313" key="4">
    <source>
        <dbReference type="Proteomes" id="UP000521676"/>
    </source>
</evidence>
<dbReference type="Proteomes" id="UP001431572">
    <property type="component" value="Chromosome 2"/>
</dbReference>
<evidence type="ECO:0000313" key="3">
    <source>
        <dbReference type="EMBL" id="WJW68844.1"/>
    </source>
</evidence>
<dbReference type="EMBL" id="JACATZ010000009">
    <property type="protein sequence ID" value="NWJ49158.1"/>
    <property type="molecule type" value="Genomic_DNA"/>
</dbReference>
<accession>A0A8T7MA94</accession>
<evidence type="ECO:0000313" key="5">
    <source>
        <dbReference type="Proteomes" id="UP001431572"/>
    </source>
</evidence>
<dbReference type="EMBL" id="JACATZ010000003">
    <property type="protein sequence ID" value="NWJ48913.1"/>
    <property type="molecule type" value="Genomic_DNA"/>
</dbReference>
<gene>
    <name evidence="1" type="ORF">HXX08_23885</name>
    <name evidence="2" type="ORF">HXX08_25150</name>
    <name evidence="3" type="ORF">OZ401_004463</name>
</gene>
<name>A0A8T7MA94_9CHLR</name>
<organism evidence="1 4">
    <name type="scientific">Candidatus Chlorohelix allophototropha</name>
    <dbReference type="NCBI Taxonomy" id="3003348"/>
    <lineage>
        <taxon>Bacteria</taxon>
        <taxon>Bacillati</taxon>
        <taxon>Chloroflexota</taxon>
        <taxon>Chloroflexia</taxon>
        <taxon>Candidatus Chloroheliales</taxon>
        <taxon>Candidatus Chloroheliaceae</taxon>
        <taxon>Candidatus Chlorohelix</taxon>
    </lineage>
</organism>
<reference evidence="1 4" key="1">
    <citation type="submission" date="2020-06" db="EMBL/GenBank/DDBJ databases">
        <title>Anoxygenic phototrophic Chloroflexota member uses a Type I reaction center.</title>
        <authorList>
            <person name="Tsuji J.M."/>
            <person name="Shaw N.A."/>
            <person name="Nagashima S."/>
            <person name="Venkiteswaran J."/>
            <person name="Schiff S.L."/>
            <person name="Hanada S."/>
            <person name="Tank M."/>
            <person name="Neufeld J.D."/>
        </authorList>
    </citation>
    <scope>NUCLEOTIDE SEQUENCE [LARGE SCALE GENOMIC DNA]</scope>
    <source>
        <strain evidence="1">L227-S17</strain>
    </source>
</reference>
<dbReference type="RefSeq" id="WP_341470747.1">
    <property type="nucleotide sequence ID" value="NZ_CP128400.1"/>
</dbReference>
<evidence type="ECO:0000313" key="1">
    <source>
        <dbReference type="EMBL" id="NWJ48913.1"/>
    </source>
</evidence>
<dbReference type="EMBL" id="CP128400">
    <property type="protein sequence ID" value="WJW68844.1"/>
    <property type="molecule type" value="Genomic_DNA"/>
</dbReference>
<keyword evidence="5" id="KW-1185">Reference proteome</keyword>
<protein>
    <submittedName>
        <fullName evidence="1">Uncharacterized protein</fullName>
    </submittedName>
</protein>
<reference evidence="3" key="2">
    <citation type="journal article" date="2024" name="Nature">
        <title>Anoxygenic phototroph of the Chloroflexota uses a type I reaction centre.</title>
        <authorList>
            <person name="Tsuji J.M."/>
            <person name="Shaw N.A."/>
            <person name="Nagashima S."/>
            <person name="Venkiteswaran J.J."/>
            <person name="Schiff S.L."/>
            <person name="Watanabe T."/>
            <person name="Fukui M."/>
            <person name="Hanada S."/>
            <person name="Tank M."/>
            <person name="Neufeld J.D."/>
        </authorList>
    </citation>
    <scope>NUCLEOTIDE SEQUENCE</scope>
    <source>
        <strain evidence="3">L227-S17</strain>
    </source>
</reference>
<evidence type="ECO:0000313" key="2">
    <source>
        <dbReference type="EMBL" id="NWJ49158.1"/>
    </source>
</evidence>
<dbReference type="AlphaFoldDB" id="A0A8T7MA94"/>
<dbReference type="Proteomes" id="UP000521676">
    <property type="component" value="Unassembled WGS sequence"/>
</dbReference>